<evidence type="ECO:0000313" key="1">
    <source>
        <dbReference type="EMBL" id="MFC4542431.1"/>
    </source>
</evidence>
<dbReference type="RefSeq" id="WP_250141829.1">
    <property type="nucleotide sequence ID" value="NZ_JALIQP010000004.1"/>
</dbReference>
<dbReference type="Proteomes" id="UP001595898">
    <property type="component" value="Unassembled WGS sequence"/>
</dbReference>
<dbReference type="EMBL" id="JBHSFA010000005">
    <property type="protein sequence ID" value="MFC4542431.1"/>
    <property type="molecule type" value="Genomic_DNA"/>
</dbReference>
<proteinExistence type="predicted"/>
<sequence length="49" mass="5159">MTDHNRFSRSHGIPRRTVLTTATAVGAGTIAGCLDDTDESEQEAAQGGR</sequence>
<comment type="caution">
    <text evidence="1">The sequence shown here is derived from an EMBL/GenBank/DDBJ whole genome shotgun (WGS) entry which is preliminary data.</text>
</comment>
<protein>
    <submittedName>
        <fullName evidence="1">Uncharacterized protein</fullName>
    </submittedName>
</protein>
<dbReference type="PROSITE" id="PS51318">
    <property type="entry name" value="TAT"/>
    <property type="match status" value="1"/>
</dbReference>
<dbReference type="PROSITE" id="PS51257">
    <property type="entry name" value="PROKAR_LIPOPROTEIN"/>
    <property type="match status" value="1"/>
</dbReference>
<dbReference type="InterPro" id="IPR006311">
    <property type="entry name" value="TAT_signal"/>
</dbReference>
<evidence type="ECO:0000313" key="2">
    <source>
        <dbReference type="Proteomes" id="UP001595898"/>
    </source>
</evidence>
<accession>A0ABD5PR69</accession>
<organism evidence="1 2">
    <name type="scientific">Halosolutus amylolyticus</name>
    <dbReference type="NCBI Taxonomy" id="2932267"/>
    <lineage>
        <taxon>Archaea</taxon>
        <taxon>Methanobacteriati</taxon>
        <taxon>Methanobacteriota</taxon>
        <taxon>Stenosarchaea group</taxon>
        <taxon>Halobacteria</taxon>
        <taxon>Halobacteriales</taxon>
        <taxon>Natrialbaceae</taxon>
        <taxon>Halosolutus</taxon>
    </lineage>
</organism>
<dbReference type="AlphaFoldDB" id="A0ABD5PR69"/>
<keyword evidence="2" id="KW-1185">Reference proteome</keyword>
<name>A0ABD5PR69_9EURY</name>
<reference evidence="1 2" key="1">
    <citation type="journal article" date="2019" name="Int. J. Syst. Evol. Microbiol.">
        <title>The Global Catalogue of Microorganisms (GCM) 10K type strain sequencing project: providing services to taxonomists for standard genome sequencing and annotation.</title>
        <authorList>
            <consortium name="The Broad Institute Genomics Platform"/>
            <consortium name="The Broad Institute Genome Sequencing Center for Infectious Disease"/>
            <person name="Wu L."/>
            <person name="Ma J."/>
        </authorList>
    </citation>
    <scope>NUCLEOTIDE SEQUENCE [LARGE SCALE GENOMIC DNA]</scope>
    <source>
        <strain evidence="1 2">WLHS5</strain>
    </source>
</reference>
<gene>
    <name evidence="1" type="ORF">ACFO5R_10890</name>
</gene>